<dbReference type="GO" id="GO:0005737">
    <property type="term" value="C:cytoplasm"/>
    <property type="evidence" value="ECO:0007669"/>
    <property type="project" value="TreeGrafter"/>
</dbReference>
<dbReference type="EC" id="2.7.6.1" evidence="3"/>
<evidence type="ECO:0000256" key="4">
    <source>
        <dbReference type="ARBA" id="ARBA00022679"/>
    </source>
</evidence>
<dbReference type="InterPro" id="IPR000836">
    <property type="entry name" value="PRTase_dom"/>
</dbReference>
<dbReference type="VEuPathDB" id="PiroplasmaDB:TA16730"/>
<keyword evidence="6" id="KW-0545">Nucleotide biosynthesis</keyword>
<dbReference type="FunFam" id="3.40.50.2020:FF:000007">
    <property type="entry name" value="Ribose-phosphate pyrophosphokinase"/>
    <property type="match status" value="1"/>
</dbReference>
<reference evidence="13" key="1">
    <citation type="submission" date="2018-07" db="EMBL/GenBank/DDBJ databases">
        <authorList>
            <person name="Quirk P.G."/>
            <person name="Krulwich T.A."/>
        </authorList>
    </citation>
    <scope>NUCLEOTIDE SEQUENCE</scope>
    <source>
        <strain evidence="13">Anand</strain>
    </source>
</reference>
<keyword evidence="5" id="KW-0479">Metal-binding</keyword>
<evidence type="ECO:0000259" key="12">
    <source>
        <dbReference type="Pfam" id="PF13793"/>
    </source>
</evidence>
<proteinExistence type="inferred from homology"/>
<gene>
    <name evidence="13" type="ORF">TAT_000098700</name>
    <name evidence="14" type="ORF">TAV_000098100</name>
</gene>
<evidence type="ECO:0000256" key="3">
    <source>
        <dbReference type="ARBA" id="ARBA00013247"/>
    </source>
</evidence>
<dbReference type="EMBL" id="UIVS01000001">
    <property type="protein sequence ID" value="SVP90276.1"/>
    <property type="molecule type" value="Genomic_DNA"/>
</dbReference>
<evidence type="ECO:0000313" key="14">
    <source>
        <dbReference type="EMBL" id="SVP90276.1"/>
    </source>
</evidence>
<dbReference type="NCBIfam" id="TIGR01251">
    <property type="entry name" value="ribP_PPkin"/>
    <property type="match status" value="1"/>
</dbReference>
<sequence>MVSYFPSPKSSEEVKTLYFSGSYSKDLAVSITSKLGVNLTDFKLSRFADCEISLDMGDDLFNSNVVILHSTQPPANDSLMELLLMVSTAKRAGASTITAVVPYLCYSRQTDKHTKGSPISSADVALLLQAVGLQRLITLDIHSVVCSGFYNDTLFESHLVHSVAVKYFLALNLHKVVVVAPDAGAQKRALNFTQEYNAILKDKPELMATTALVYKTRSEANKVDSVYISGSVEGMNVILVDDMIDTAGTIVKAAELLKERGALKVYAFVTHGLFSGPAVERINSSHFEKVVVTNSIHQPEAVTNSPKVVVLDTSEFLANLLKKHP</sequence>
<keyword evidence="10" id="KW-0460">Magnesium</keyword>
<comment type="similarity">
    <text evidence="2">Belongs to the ribose-phosphate pyrophosphokinase family.</text>
</comment>
<dbReference type="InterPro" id="IPR029057">
    <property type="entry name" value="PRTase-like"/>
</dbReference>
<protein>
    <recommendedName>
        <fullName evidence="3">ribose-phosphate diphosphokinase</fullName>
        <ecNumber evidence="3">2.7.6.1</ecNumber>
    </recommendedName>
</protein>
<evidence type="ECO:0000256" key="1">
    <source>
        <dbReference type="ARBA" id="ARBA00004996"/>
    </source>
</evidence>
<dbReference type="Pfam" id="PF14572">
    <property type="entry name" value="Pribosyl_synth"/>
    <property type="match status" value="1"/>
</dbReference>
<feature type="domain" description="Ribose-phosphate pyrophosphokinase N-terminal" evidence="12">
    <location>
        <begin position="18"/>
        <end position="132"/>
    </location>
</feature>
<dbReference type="GO" id="GO:0004749">
    <property type="term" value="F:ribose phosphate diphosphokinase activity"/>
    <property type="evidence" value="ECO:0007669"/>
    <property type="project" value="UniProtKB-EC"/>
</dbReference>
<organism evidence="13">
    <name type="scientific">Theileria annulata</name>
    <dbReference type="NCBI Taxonomy" id="5874"/>
    <lineage>
        <taxon>Eukaryota</taxon>
        <taxon>Sar</taxon>
        <taxon>Alveolata</taxon>
        <taxon>Apicomplexa</taxon>
        <taxon>Aconoidasida</taxon>
        <taxon>Piroplasmida</taxon>
        <taxon>Theileriidae</taxon>
        <taxon>Theileria</taxon>
    </lineage>
</organism>
<evidence type="ECO:0000313" key="13">
    <source>
        <dbReference type="EMBL" id="SVP89135.1"/>
    </source>
</evidence>
<dbReference type="Pfam" id="PF13793">
    <property type="entry name" value="Pribosyltran_N"/>
    <property type="match status" value="1"/>
</dbReference>
<dbReference type="PANTHER" id="PTHR10210">
    <property type="entry name" value="RIBOSE-PHOSPHATE DIPHOSPHOKINASE FAMILY MEMBER"/>
    <property type="match status" value="1"/>
</dbReference>
<keyword evidence="4" id="KW-0808">Transferase</keyword>
<dbReference type="GO" id="GO:0002189">
    <property type="term" value="C:ribose phosphate diphosphokinase complex"/>
    <property type="evidence" value="ECO:0007669"/>
    <property type="project" value="TreeGrafter"/>
</dbReference>
<keyword evidence="7" id="KW-0547">Nucleotide-binding</keyword>
<evidence type="ECO:0000256" key="5">
    <source>
        <dbReference type="ARBA" id="ARBA00022723"/>
    </source>
</evidence>
<keyword evidence="8" id="KW-0418">Kinase</keyword>
<keyword evidence="9" id="KW-0067">ATP-binding</keyword>
<evidence type="ECO:0000256" key="10">
    <source>
        <dbReference type="ARBA" id="ARBA00022842"/>
    </source>
</evidence>
<dbReference type="PANTHER" id="PTHR10210:SF32">
    <property type="entry name" value="RIBOSE-PHOSPHATE PYROPHOSPHOKINASE 2"/>
    <property type="match status" value="1"/>
</dbReference>
<evidence type="ECO:0000256" key="2">
    <source>
        <dbReference type="ARBA" id="ARBA00006478"/>
    </source>
</evidence>
<dbReference type="GO" id="GO:0016301">
    <property type="term" value="F:kinase activity"/>
    <property type="evidence" value="ECO:0007669"/>
    <property type="project" value="UniProtKB-KW"/>
</dbReference>
<evidence type="ECO:0000256" key="9">
    <source>
        <dbReference type="ARBA" id="ARBA00022840"/>
    </source>
</evidence>
<dbReference type="GO" id="GO:0005524">
    <property type="term" value="F:ATP binding"/>
    <property type="evidence" value="ECO:0007669"/>
    <property type="project" value="UniProtKB-KW"/>
</dbReference>
<dbReference type="Gene3D" id="3.40.50.2020">
    <property type="match status" value="2"/>
</dbReference>
<dbReference type="GO" id="GO:0006164">
    <property type="term" value="P:purine nucleotide biosynthetic process"/>
    <property type="evidence" value="ECO:0007669"/>
    <property type="project" value="TreeGrafter"/>
</dbReference>
<dbReference type="InterPro" id="IPR005946">
    <property type="entry name" value="Rib-P_diPkinase"/>
</dbReference>
<evidence type="ECO:0000256" key="6">
    <source>
        <dbReference type="ARBA" id="ARBA00022727"/>
    </source>
</evidence>
<comment type="pathway">
    <text evidence="1">Metabolic intermediate biosynthesis; 5-phospho-alpha-D-ribose 1-diphosphate biosynthesis; 5-phospho-alpha-D-ribose 1-diphosphate from D-ribose 5-phosphate (route I): step 1/1.</text>
</comment>
<accession>A0A3B0MHE2</accession>
<dbReference type="SUPFAM" id="SSF53271">
    <property type="entry name" value="PRTase-like"/>
    <property type="match status" value="1"/>
</dbReference>
<evidence type="ECO:0000256" key="8">
    <source>
        <dbReference type="ARBA" id="ARBA00022777"/>
    </source>
</evidence>
<dbReference type="SMART" id="SM01400">
    <property type="entry name" value="Pribosyltran_N"/>
    <property type="match status" value="1"/>
</dbReference>
<dbReference type="AlphaFoldDB" id="A0A3B0MHE2"/>
<name>A0A3B0MHE2_THEAN</name>
<dbReference type="CDD" id="cd06223">
    <property type="entry name" value="PRTases_typeI"/>
    <property type="match status" value="1"/>
</dbReference>
<evidence type="ECO:0000256" key="11">
    <source>
        <dbReference type="ARBA" id="ARBA00049535"/>
    </source>
</evidence>
<dbReference type="GO" id="GO:0006015">
    <property type="term" value="P:5-phosphoribose 1-diphosphate biosynthetic process"/>
    <property type="evidence" value="ECO:0007669"/>
    <property type="project" value="TreeGrafter"/>
</dbReference>
<comment type="catalytic activity">
    <reaction evidence="11">
        <text>D-ribose 5-phosphate + ATP = 5-phospho-alpha-D-ribose 1-diphosphate + AMP + H(+)</text>
        <dbReference type="Rhea" id="RHEA:15609"/>
        <dbReference type="ChEBI" id="CHEBI:15378"/>
        <dbReference type="ChEBI" id="CHEBI:30616"/>
        <dbReference type="ChEBI" id="CHEBI:58017"/>
        <dbReference type="ChEBI" id="CHEBI:78346"/>
        <dbReference type="ChEBI" id="CHEBI:456215"/>
        <dbReference type="EC" id="2.7.6.1"/>
    </reaction>
</comment>
<evidence type="ECO:0000256" key="7">
    <source>
        <dbReference type="ARBA" id="ARBA00022741"/>
    </source>
</evidence>
<dbReference type="EMBL" id="UIVT01000001">
    <property type="protein sequence ID" value="SVP89135.1"/>
    <property type="molecule type" value="Genomic_DNA"/>
</dbReference>
<dbReference type="InterPro" id="IPR029099">
    <property type="entry name" value="Pribosyltran_N"/>
</dbReference>
<dbReference type="GO" id="GO:0000287">
    <property type="term" value="F:magnesium ion binding"/>
    <property type="evidence" value="ECO:0007669"/>
    <property type="project" value="InterPro"/>
</dbReference>